<keyword evidence="2" id="KW-1185">Reference proteome</keyword>
<evidence type="ECO:0000313" key="1">
    <source>
        <dbReference type="EMBL" id="KAK3863044.1"/>
    </source>
</evidence>
<sequence length="210" mass="22864">MHLPEASRHLPEASVHLPEATMLLPNASVQLPEARQPLTPVGSGATGVNFKALVSTSPPAAPTSVPPTRVHCTCVPPMHLCTSIQCSLHLYLPHLSHQRVSFKRVSLASVSLPPVFLSLVPFPPVFLPPLFLPPVSPLQVLNHELAGRLPLRLLLKTKMHLLTHRNIWSGKGAAVEFTCGVLLPSPPRPYQIPSIQTPHRIFRPLCDARG</sequence>
<dbReference type="Proteomes" id="UP001286313">
    <property type="component" value="Unassembled WGS sequence"/>
</dbReference>
<evidence type="ECO:0000313" key="2">
    <source>
        <dbReference type="Proteomes" id="UP001286313"/>
    </source>
</evidence>
<dbReference type="EMBL" id="JAWQEG010004093">
    <property type="protein sequence ID" value="KAK3863044.1"/>
    <property type="molecule type" value="Genomic_DNA"/>
</dbReference>
<organism evidence="1 2">
    <name type="scientific">Petrolisthes cinctipes</name>
    <name type="common">Flat porcelain crab</name>
    <dbReference type="NCBI Taxonomy" id="88211"/>
    <lineage>
        <taxon>Eukaryota</taxon>
        <taxon>Metazoa</taxon>
        <taxon>Ecdysozoa</taxon>
        <taxon>Arthropoda</taxon>
        <taxon>Crustacea</taxon>
        <taxon>Multicrustacea</taxon>
        <taxon>Malacostraca</taxon>
        <taxon>Eumalacostraca</taxon>
        <taxon>Eucarida</taxon>
        <taxon>Decapoda</taxon>
        <taxon>Pleocyemata</taxon>
        <taxon>Anomura</taxon>
        <taxon>Galatheoidea</taxon>
        <taxon>Porcellanidae</taxon>
        <taxon>Petrolisthes</taxon>
    </lineage>
</organism>
<dbReference type="AlphaFoldDB" id="A0AAE1EX97"/>
<name>A0AAE1EX97_PETCI</name>
<accession>A0AAE1EX97</accession>
<gene>
    <name evidence="1" type="ORF">Pcinc_031147</name>
</gene>
<comment type="caution">
    <text evidence="1">The sequence shown here is derived from an EMBL/GenBank/DDBJ whole genome shotgun (WGS) entry which is preliminary data.</text>
</comment>
<proteinExistence type="predicted"/>
<reference evidence="1" key="1">
    <citation type="submission" date="2023-10" db="EMBL/GenBank/DDBJ databases">
        <title>Genome assemblies of two species of porcelain crab, Petrolisthes cinctipes and Petrolisthes manimaculis (Anomura: Porcellanidae).</title>
        <authorList>
            <person name="Angst P."/>
        </authorList>
    </citation>
    <scope>NUCLEOTIDE SEQUENCE</scope>
    <source>
        <strain evidence="1">PB745_01</strain>
        <tissue evidence="1">Gill</tissue>
    </source>
</reference>
<protein>
    <submittedName>
        <fullName evidence="1">Uncharacterized protein</fullName>
    </submittedName>
</protein>